<accession>A0A2J7PCI1</accession>
<name>A0A2J7PCI1_9NEOP</name>
<feature type="signal peptide" evidence="2">
    <location>
        <begin position="1"/>
        <end position="32"/>
    </location>
</feature>
<comment type="caution">
    <text evidence="3">The sequence shown here is derived from an EMBL/GenBank/DDBJ whole genome shotgun (WGS) entry which is preliminary data.</text>
</comment>
<organism evidence="3 4">
    <name type="scientific">Cryptotermes secundus</name>
    <dbReference type="NCBI Taxonomy" id="105785"/>
    <lineage>
        <taxon>Eukaryota</taxon>
        <taxon>Metazoa</taxon>
        <taxon>Ecdysozoa</taxon>
        <taxon>Arthropoda</taxon>
        <taxon>Hexapoda</taxon>
        <taxon>Insecta</taxon>
        <taxon>Pterygota</taxon>
        <taxon>Neoptera</taxon>
        <taxon>Polyneoptera</taxon>
        <taxon>Dictyoptera</taxon>
        <taxon>Blattodea</taxon>
        <taxon>Blattoidea</taxon>
        <taxon>Termitoidae</taxon>
        <taxon>Kalotermitidae</taxon>
        <taxon>Cryptotermitinae</taxon>
        <taxon>Cryptotermes</taxon>
    </lineage>
</organism>
<reference evidence="3 4" key="1">
    <citation type="submission" date="2017-12" db="EMBL/GenBank/DDBJ databases">
        <title>Hemimetabolous genomes reveal molecular basis of termite eusociality.</title>
        <authorList>
            <person name="Harrison M.C."/>
            <person name="Jongepier E."/>
            <person name="Robertson H.M."/>
            <person name="Arning N."/>
            <person name="Bitard-Feildel T."/>
            <person name="Chao H."/>
            <person name="Childers C.P."/>
            <person name="Dinh H."/>
            <person name="Doddapaneni H."/>
            <person name="Dugan S."/>
            <person name="Gowin J."/>
            <person name="Greiner C."/>
            <person name="Han Y."/>
            <person name="Hu H."/>
            <person name="Hughes D.S.T."/>
            <person name="Huylmans A.-K."/>
            <person name="Kemena C."/>
            <person name="Kremer L.P.M."/>
            <person name="Lee S.L."/>
            <person name="Lopez-Ezquerra A."/>
            <person name="Mallet L."/>
            <person name="Monroy-Kuhn J.M."/>
            <person name="Moser A."/>
            <person name="Murali S.C."/>
            <person name="Muzny D.M."/>
            <person name="Otani S."/>
            <person name="Piulachs M.-D."/>
            <person name="Poelchau M."/>
            <person name="Qu J."/>
            <person name="Schaub F."/>
            <person name="Wada-Katsumata A."/>
            <person name="Worley K.C."/>
            <person name="Xie Q."/>
            <person name="Ylla G."/>
            <person name="Poulsen M."/>
            <person name="Gibbs R.A."/>
            <person name="Schal C."/>
            <person name="Richards S."/>
            <person name="Belles X."/>
            <person name="Korb J."/>
            <person name="Bornberg-Bauer E."/>
        </authorList>
    </citation>
    <scope>NUCLEOTIDE SEQUENCE [LARGE SCALE GENOMIC DNA]</scope>
    <source>
        <tissue evidence="3">Whole body</tissue>
    </source>
</reference>
<evidence type="ECO:0000256" key="2">
    <source>
        <dbReference type="SAM" id="SignalP"/>
    </source>
</evidence>
<keyword evidence="4" id="KW-1185">Reference proteome</keyword>
<dbReference type="EMBL" id="NEVH01027059">
    <property type="protein sequence ID" value="PNF14027.1"/>
    <property type="molecule type" value="Genomic_DNA"/>
</dbReference>
<gene>
    <name evidence="3" type="ORF">B7P43_G03565</name>
</gene>
<proteinExistence type="predicted"/>
<evidence type="ECO:0000313" key="3">
    <source>
        <dbReference type="EMBL" id="PNF14027.1"/>
    </source>
</evidence>
<sequence length="185" mass="20432">MATSSNIRPSTILKSVFIAFCAFCVLFTSTEACDGYKIKVNKLQPCDNSGIIKLINPKIVLSQDCFVSAVGCMENTKEFSSCKLAYDVKKRGMMIPIKGERDVCEELANASKNKTVAENLAKNNIPTSCPFKKSKICAPEDQKLDVSSYKNKFRLAAGQYTGKITLDCNSGKSCFDFDLEFKRGK</sequence>
<evidence type="ECO:0008006" key="5">
    <source>
        <dbReference type="Google" id="ProtNLM"/>
    </source>
</evidence>
<dbReference type="OrthoDB" id="8184313at2759"/>
<evidence type="ECO:0000313" key="4">
    <source>
        <dbReference type="Proteomes" id="UP000235965"/>
    </source>
</evidence>
<evidence type="ECO:0000256" key="1">
    <source>
        <dbReference type="ARBA" id="ARBA00022729"/>
    </source>
</evidence>
<dbReference type="AlphaFoldDB" id="A0A2J7PCI1"/>
<dbReference type="Gene3D" id="2.70.220.10">
    <property type="entry name" value="Ganglioside GM2 activator"/>
    <property type="match status" value="1"/>
</dbReference>
<dbReference type="InterPro" id="IPR036846">
    <property type="entry name" value="GM2-AP_sf"/>
</dbReference>
<protein>
    <recommendedName>
        <fullName evidence="5">DUF4789 domain-containing protein</fullName>
    </recommendedName>
</protein>
<feature type="chain" id="PRO_5014445999" description="DUF4789 domain-containing protein" evidence="2">
    <location>
        <begin position="33"/>
        <end position="185"/>
    </location>
</feature>
<dbReference type="InParanoid" id="A0A2J7PCI1"/>
<keyword evidence="1 2" id="KW-0732">Signal</keyword>
<dbReference type="Proteomes" id="UP000235965">
    <property type="component" value="Unassembled WGS sequence"/>
</dbReference>